<comment type="caution">
    <text evidence="3">The sequence shown here is derived from an EMBL/GenBank/DDBJ whole genome shotgun (WGS) entry which is preliminary data.</text>
</comment>
<feature type="domain" description="CP12" evidence="2">
    <location>
        <begin position="4"/>
        <end position="74"/>
    </location>
</feature>
<dbReference type="PANTHER" id="PTHR33921:SF15">
    <property type="entry name" value="CALVIN CYCLE PROTEIN CP12-2, CHLOROPLASTIC"/>
    <property type="match status" value="1"/>
</dbReference>
<sequence length="74" mass="8201">MSNIQEKIEQELANARQVCGADEASPAECAAAWDAVEELEAEAAHQRQQHPAQTPLEKFCDENPDAAECRIYDD</sequence>
<evidence type="ECO:0000259" key="2">
    <source>
        <dbReference type="SMART" id="SM01093"/>
    </source>
</evidence>
<proteinExistence type="predicted"/>
<dbReference type="PANTHER" id="PTHR33921">
    <property type="entry name" value="CALVIN CYCLE PROTEIN CP12-2, CHLOROPLASTIC"/>
    <property type="match status" value="1"/>
</dbReference>
<dbReference type="InterPro" id="IPR003823">
    <property type="entry name" value="CP12_dom"/>
</dbReference>
<evidence type="ECO:0000313" key="3">
    <source>
        <dbReference type="EMBL" id="MBE9255413.1"/>
    </source>
</evidence>
<dbReference type="Proteomes" id="UP000658720">
    <property type="component" value="Unassembled WGS sequence"/>
</dbReference>
<dbReference type="Pfam" id="PF02672">
    <property type="entry name" value="CP12"/>
    <property type="match status" value="1"/>
</dbReference>
<name>A0ABR9VYG3_9SYNC</name>
<accession>A0ABR9VYG3</accession>
<evidence type="ECO:0000256" key="1">
    <source>
        <dbReference type="SAM" id="MobiDB-lite"/>
    </source>
</evidence>
<reference evidence="3 4" key="1">
    <citation type="submission" date="2020-10" db="EMBL/GenBank/DDBJ databases">
        <authorList>
            <person name="Castelo-Branco R."/>
            <person name="Eusebio N."/>
            <person name="Adriana R."/>
            <person name="Vieira A."/>
            <person name="Brugerolle De Fraissinette N."/>
            <person name="Rezende De Castro R."/>
            <person name="Schneider M.P."/>
            <person name="Vasconcelos V."/>
            <person name="Leao P.N."/>
        </authorList>
    </citation>
    <scope>NUCLEOTIDE SEQUENCE [LARGE SCALE GENOMIC DNA]</scope>
    <source>
        <strain evidence="3 4">LEGE 00031</strain>
    </source>
</reference>
<organism evidence="3 4">
    <name type="scientific">Synechocystis salina LEGE 00031</name>
    <dbReference type="NCBI Taxonomy" id="1828736"/>
    <lineage>
        <taxon>Bacteria</taxon>
        <taxon>Bacillati</taxon>
        <taxon>Cyanobacteriota</taxon>
        <taxon>Cyanophyceae</taxon>
        <taxon>Synechococcales</taxon>
        <taxon>Merismopediaceae</taxon>
        <taxon>Synechocystis</taxon>
    </lineage>
</organism>
<feature type="region of interest" description="Disordered" evidence="1">
    <location>
        <begin position="40"/>
        <end position="59"/>
    </location>
</feature>
<dbReference type="EMBL" id="JADEVV010000062">
    <property type="protein sequence ID" value="MBE9255413.1"/>
    <property type="molecule type" value="Genomic_DNA"/>
</dbReference>
<evidence type="ECO:0000313" key="4">
    <source>
        <dbReference type="Proteomes" id="UP000658720"/>
    </source>
</evidence>
<dbReference type="SMART" id="SM01093">
    <property type="entry name" value="CP12"/>
    <property type="match status" value="1"/>
</dbReference>
<protein>
    <submittedName>
        <fullName evidence="3">Calvin cycle protein CP12</fullName>
    </submittedName>
</protein>
<keyword evidence="4" id="KW-1185">Reference proteome</keyword>
<gene>
    <name evidence="3" type="ORF">IQ217_16530</name>
</gene>
<dbReference type="InterPro" id="IPR039314">
    <property type="entry name" value="CP12-like"/>
</dbReference>
<dbReference type="RefSeq" id="WP_190599370.1">
    <property type="nucleotide sequence ID" value="NZ_JADEVV010000062.1"/>
</dbReference>